<dbReference type="PANTHER" id="PTHR34145">
    <property type="entry name" value="OS02G0105600 PROTEIN"/>
    <property type="match status" value="1"/>
</dbReference>
<dbReference type="InterPro" id="IPR001810">
    <property type="entry name" value="F-box_dom"/>
</dbReference>
<dbReference type="EMBL" id="LT934119">
    <property type="protein sequence ID" value="VAI18050.1"/>
    <property type="molecule type" value="Genomic_DNA"/>
</dbReference>
<sequence>MATELDSGGGSKRRRTGEGGERAHPGAGAAEEDRISSLPEALRLHILGLLPFKSAVRTGALSTGWRALWAHRWPAPSSLDLRLKTHAPPAPILESLERRGRRRLDRLSLTFQIGKGDLEPDGVHRILDYAADLHVDFAHRALGFIFKLRLPRGDAHLTRLTVGGIRVGLSKPFCARSHTFSVLEVIYLDGVTLSDHTVENLVAACPLLRTLDLRYCDGLDFVNLEAAGPHLRSLTVAECGGLPTNSHYYRLGSEQSESEEELLEENGPVEELRGEEAPEENGPEEELPEEEDELQEELLEGELAEEEDELQDKLPEGELSEEEDELQDELPEGELSEEEDELRDELPEGEASEENQSEEDWSDEELSDGGQSEEEPVEGCLENLKLLKMTNFKGGDNEMRLLRFVLRNSTSLNQLLLFTSKSDRPEWLQKDHLDTSDILETKILPLQKALPNCQIILGESDGDAIQAFHREAFVDRLVSFSLA</sequence>
<dbReference type="SUPFAM" id="SSF81383">
    <property type="entry name" value="F-box domain"/>
    <property type="match status" value="1"/>
</dbReference>
<proteinExistence type="predicted"/>
<evidence type="ECO:0000313" key="4">
    <source>
        <dbReference type="Proteomes" id="UP000324705"/>
    </source>
</evidence>
<dbReference type="Gramene" id="TRITD5Av1G144120.4">
    <property type="protein sequence ID" value="TRITD5Av1G144120.4"/>
    <property type="gene ID" value="TRITD5Av1G144120"/>
</dbReference>
<protein>
    <recommendedName>
        <fullName evidence="2">FBD domain-containing protein</fullName>
    </recommendedName>
</protein>
<dbReference type="Proteomes" id="UP000324705">
    <property type="component" value="Chromosome 5A"/>
</dbReference>
<feature type="compositionally biased region" description="Acidic residues" evidence="1">
    <location>
        <begin position="277"/>
        <end position="310"/>
    </location>
</feature>
<dbReference type="Pfam" id="PF08387">
    <property type="entry name" value="FBD"/>
    <property type="match status" value="1"/>
</dbReference>
<dbReference type="InterPro" id="IPR053772">
    <property type="entry name" value="At1g61320/At1g61330-like"/>
</dbReference>
<feature type="region of interest" description="Disordered" evidence="1">
    <location>
        <begin position="252"/>
        <end position="376"/>
    </location>
</feature>
<evidence type="ECO:0000259" key="2">
    <source>
        <dbReference type="SMART" id="SM00579"/>
    </source>
</evidence>
<dbReference type="Gene3D" id="3.80.10.10">
    <property type="entry name" value="Ribonuclease Inhibitor"/>
    <property type="match status" value="1"/>
</dbReference>
<gene>
    <name evidence="3" type="ORF">TRITD_5Av1G144120</name>
</gene>
<dbReference type="Pfam" id="PF24758">
    <property type="entry name" value="LRR_At5g56370"/>
    <property type="match status" value="1"/>
</dbReference>
<dbReference type="SMART" id="SM00579">
    <property type="entry name" value="FBD"/>
    <property type="match status" value="1"/>
</dbReference>
<keyword evidence="4" id="KW-1185">Reference proteome</keyword>
<evidence type="ECO:0000313" key="3">
    <source>
        <dbReference type="EMBL" id="VAI18050.1"/>
    </source>
</evidence>
<dbReference type="SUPFAM" id="SSF52047">
    <property type="entry name" value="RNI-like"/>
    <property type="match status" value="1"/>
</dbReference>
<dbReference type="PANTHER" id="PTHR34145:SF65">
    <property type="entry name" value="FBD DOMAIN-CONTAINING PROTEIN"/>
    <property type="match status" value="1"/>
</dbReference>
<dbReference type="InterPro" id="IPR053781">
    <property type="entry name" value="F-box_AtFBL13-like"/>
</dbReference>
<dbReference type="CDD" id="cd22160">
    <property type="entry name" value="F-box_AtFBL13-like"/>
    <property type="match status" value="1"/>
</dbReference>
<dbReference type="InterPro" id="IPR006566">
    <property type="entry name" value="FBD"/>
</dbReference>
<feature type="compositionally biased region" description="Acidic residues" evidence="1">
    <location>
        <begin position="318"/>
        <end position="376"/>
    </location>
</feature>
<accession>A0A9R0WPI6</accession>
<name>A0A9R0WPI6_TRITD</name>
<dbReference type="Pfam" id="PF00646">
    <property type="entry name" value="F-box"/>
    <property type="match status" value="1"/>
</dbReference>
<dbReference type="AlphaFoldDB" id="A0A9R0WPI6"/>
<organism evidence="3 4">
    <name type="scientific">Triticum turgidum subsp. durum</name>
    <name type="common">Durum wheat</name>
    <name type="synonym">Triticum durum</name>
    <dbReference type="NCBI Taxonomy" id="4567"/>
    <lineage>
        <taxon>Eukaryota</taxon>
        <taxon>Viridiplantae</taxon>
        <taxon>Streptophyta</taxon>
        <taxon>Embryophyta</taxon>
        <taxon>Tracheophyta</taxon>
        <taxon>Spermatophyta</taxon>
        <taxon>Magnoliopsida</taxon>
        <taxon>Liliopsida</taxon>
        <taxon>Poales</taxon>
        <taxon>Poaceae</taxon>
        <taxon>BOP clade</taxon>
        <taxon>Pooideae</taxon>
        <taxon>Triticodae</taxon>
        <taxon>Triticeae</taxon>
        <taxon>Triticinae</taxon>
        <taxon>Triticum</taxon>
    </lineage>
</organism>
<feature type="domain" description="FBD" evidence="2">
    <location>
        <begin position="378"/>
        <end position="458"/>
    </location>
</feature>
<dbReference type="InterPro" id="IPR055411">
    <property type="entry name" value="LRR_FXL15/At3g58940/PEG3-like"/>
</dbReference>
<feature type="compositionally biased region" description="Acidic residues" evidence="1">
    <location>
        <begin position="256"/>
        <end position="268"/>
    </location>
</feature>
<evidence type="ECO:0000256" key="1">
    <source>
        <dbReference type="SAM" id="MobiDB-lite"/>
    </source>
</evidence>
<feature type="region of interest" description="Disordered" evidence="1">
    <location>
        <begin position="1"/>
        <end position="34"/>
    </location>
</feature>
<reference evidence="3 4" key="1">
    <citation type="submission" date="2017-09" db="EMBL/GenBank/DDBJ databases">
        <authorList>
            <consortium name="International Durum Wheat Genome Sequencing Consortium (IDWGSC)"/>
            <person name="Milanesi L."/>
        </authorList>
    </citation>
    <scope>NUCLEOTIDE SEQUENCE [LARGE SCALE GENOMIC DNA]</scope>
    <source>
        <strain evidence="4">cv. Svevo</strain>
    </source>
</reference>
<dbReference type="InterPro" id="IPR032675">
    <property type="entry name" value="LRR_dom_sf"/>
</dbReference>
<dbReference type="InterPro" id="IPR036047">
    <property type="entry name" value="F-box-like_dom_sf"/>
</dbReference>